<dbReference type="Pfam" id="PF00583">
    <property type="entry name" value="Acetyltransf_1"/>
    <property type="match status" value="1"/>
</dbReference>
<name>A0ABP7DA32_9SPHN</name>
<dbReference type="PANTHER" id="PTHR43800:SF1">
    <property type="entry name" value="PEPTIDYL-LYSINE N-ACETYLTRANSFERASE YJAB"/>
    <property type="match status" value="1"/>
</dbReference>
<keyword evidence="5" id="KW-1185">Reference proteome</keyword>
<dbReference type="PROSITE" id="PS51186">
    <property type="entry name" value="GNAT"/>
    <property type="match status" value="1"/>
</dbReference>
<dbReference type="InterPro" id="IPR016181">
    <property type="entry name" value="Acyl_CoA_acyltransferase"/>
</dbReference>
<dbReference type="SUPFAM" id="SSF55729">
    <property type="entry name" value="Acyl-CoA N-acyltransferases (Nat)"/>
    <property type="match status" value="1"/>
</dbReference>
<dbReference type="PANTHER" id="PTHR43800">
    <property type="entry name" value="PEPTIDYL-LYSINE N-ACETYLTRANSFERASE YJAB"/>
    <property type="match status" value="1"/>
</dbReference>
<dbReference type="Gene3D" id="3.40.630.30">
    <property type="match status" value="1"/>
</dbReference>
<evidence type="ECO:0000313" key="4">
    <source>
        <dbReference type="EMBL" id="GAA3701442.1"/>
    </source>
</evidence>
<protein>
    <submittedName>
        <fullName evidence="4">GNAT family N-acetyltransferase</fullName>
    </submittedName>
</protein>
<feature type="domain" description="N-acetyltransferase" evidence="3">
    <location>
        <begin position="32"/>
        <end position="185"/>
    </location>
</feature>
<dbReference type="RefSeq" id="WP_344692213.1">
    <property type="nucleotide sequence ID" value="NZ_BAABBF010000002.1"/>
</dbReference>
<evidence type="ECO:0000256" key="1">
    <source>
        <dbReference type="ARBA" id="ARBA00022679"/>
    </source>
</evidence>
<dbReference type="EMBL" id="BAABBF010000002">
    <property type="protein sequence ID" value="GAA3701442.1"/>
    <property type="molecule type" value="Genomic_DNA"/>
</dbReference>
<reference evidence="5" key="1">
    <citation type="journal article" date="2019" name="Int. J. Syst. Evol. Microbiol.">
        <title>The Global Catalogue of Microorganisms (GCM) 10K type strain sequencing project: providing services to taxonomists for standard genome sequencing and annotation.</title>
        <authorList>
            <consortium name="The Broad Institute Genomics Platform"/>
            <consortium name="The Broad Institute Genome Sequencing Center for Infectious Disease"/>
            <person name="Wu L."/>
            <person name="Ma J."/>
        </authorList>
    </citation>
    <scope>NUCLEOTIDE SEQUENCE [LARGE SCALE GENOMIC DNA]</scope>
    <source>
        <strain evidence="5">JCM 17498</strain>
    </source>
</reference>
<sequence length="204" mass="22421">MALTAVAPDQLATIVTTLEIRTRPPLRPMPASPFRLVRWARPDTERYRALFRRIGARWLWFSRLVMPDAALRAILDDPGIAVFAAVDRAGIEIGMLELDARTAGTCELSYVGLIPELAGKGHGDWLMAEALARAWTKGITRVWVHTCTLDHPAALGFYRRHGFIPVARTVETFADPRVSGILPADAAPQIPMLAQPSRSSTTAT</sequence>
<gene>
    <name evidence="4" type="ORF">GCM10022268_09190</name>
</gene>
<organism evidence="4 5">
    <name type="scientific">Sphingomonas cynarae</name>
    <dbReference type="NCBI Taxonomy" id="930197"/>
    <lineage>
        <taxon>Bacteria</taxon>
        <taxon>Pseudomonadati</taxon>
        <taxon>Pseudomonadota</taxon>
        <taxon>Alphaproteobacteria</taxon>
        <taxon>Sphingomonadales</taxon>
        <taxon>Sphingomonadaceae</taxon>
        <taxon>Sphingomonas</taxon>
    </lineage>
</organism>
<proteinExistence type="predicted"/>
<comment type="caution">
    <text evidence="4">The sequence shown here is derived from an EMBL/GenBank/DDBJ whole genome shotgun (WGS) entry which is preliminary data.</text>
</comment>
<evidence type="ECO:0000259" key="3">
    <source>
        <dbReference type="PROSITE" id="PS51186"/>
    </source>
</evidence>
<dbReference type="InterPro" id="IPR000182">
    <property type="entry name" value="GNAT_dom"/>
</dbReference>
<dbReference type="CDD" id="cd04301">
    <property type="entry name" value="NAT_SF"/>
    <property type="match status" value="1"/>
</dbReference>
<accession>A0ABP7DA32</accession>
<dbReference type="Proteomes" id="UP001500523">
    <property type="component" value="Unassembled WGS sequence"/>
</dbReference>
<keyword evidence="1" id="KW-0808">Transferase</keyword>
<evidence type="ECO:0000256" key="2">
    <source>
        <dbReference type="ARBA" id="ARBA00023315"/>
    </source>
</evidence>
<evidence type="ECO:0000313" key="5">
    <source>
        <dbReference type="Proteomes" id="UP001500523"/>
    </source>
</evidence>
<keyword evidence="2" id="KW-0012">Acyltransferase</keyword>